<keyword evidence="5" id="KW-1185">Reference proteome</keyword>
<name>A0AAV9JYG4_9PEZI</name>
<feature type="compositionally biased region" description="Pro residues" evidence="1">
    <location>
        <begin position="62"/>
        <end position="71"/>
    </location>
</feature>
<dbReference type="EMBL" id="JAVFHQ010000001">
    <property type="protein sequence ID" value="KAK4550631.1"/>
    <property type="molecule type" value="Genomic_DNA"/>
</dbReference>
<feature type="region of interest" description="Disordered" evidence="1">
    <location>
        <begin position="810"/>
        <end position="861"/>
    </location>
</feature>
<dbReference type="AlphaFoldDB" id="A0AAV9JYG4"/>
<gene>
    <name evidence="4" type="ORF">LTR36_000210</name>
</gene>
<dbReference type="Pfam" id="PF07923">
    <property type="entry name" value="N1221"/>
    <property type="match status" value="1"/>
</dbReference>
<feature type="compositionally biased region" description="Acidic residues" evidence="1">
    <location>
        <begin position="23"/>
        <end position="33"/>
    </location>
</feature>
<comment type="caution">
    <text evidence="4">The sequence shown here is derived from an EMBL/GenBank/DDBJ whole genome shotgun (WGS) entry which is preliminary data.</text>
</comment>
<evidence type="ECO:0008006" key="6">
    <source>
        <dbReference type="Google" id="ProtNLM"/>
    </source>
</evidence>
<evidence type="ECO:0000259" key="3">
    <source>
        <dbReference type="SMART" id="SM01293"/>
    </source>
</evidence>
<dbReference type="SMART" id="SM01292">
    <property type="entry name" value="N1221"/>
    <property type="match status" value="1"/>
</dbReference>
<feature type="domain" description="Far11/STRP N-terminal" evidence="2">
    <location>
        <begin position="136"/>
        <end position="455"/>
    </location>
</feature>
<dbReference type="Proteomes" id="UP001324427">
    <property type="component" value="Unassembled WGS sequence"/>
</dbReference>
<evidence type="ECO:0000256" key="1">
    <source>
        <dbReference type="SAM" id="MobiDB-lite"/>
    </source>
</evidence>
<feature type="compositionally biased region" description="Polar residues" evidence="1">
    <location>
        <begin position="844"/>
        <end position="861"/>
    </location>
</feature>
<dbReference type="PANTHER" id="PTHR13239:SF4">
    <property type="entry name" value="AT25231P"/>
    <property type="match status" value="1"/>
</dbReference>
<dbReference type="SMART" id="SM01293">
    <property type="entry name" value="DUF3402"/>
    <property type="match status" value="1"/>
</dbReference>
<dbReference type="Pfam" id="PF11882">
    <property type="entry name" value="DUF3402"/>
    <property type="match status" value="1"/>
</dbReference>
<feature type="domain" description="Far11/STRP C-terminal" evidence="3">
    <location>
        <begin position="560"/>
        <end position="1041"/>
    </location>
</feature>
<dbReference type="GO" id="GO:0005829">
    <property type="term" value="C:cytosol"/>
    <property type="evidence" value="ECO:0007669"/>
    <property type="project" value="TreeGrafter"/>
</dbReference>
<accession>A0AAV9JYG4</accession>
<feature type="region of interest" description="Disordered" evidence="1">
    <location>
        <begin position="493"/>
        <end position="515"/>
    </location>
</feature>
<dbReference type="InterPro" id="IPR021819">
    <property type="entry name" value="Far11/STRP_C"/>
</dbReference>
<reference evidence="4 5" key="1">
    <citation type="submission" date="2021-11" db="EMBL/GenBank/DDBJ databases">
        <title>Black yeast isolated from Biological Soil Crust.</title>
        <authorList>
            <person name="Kurbessoian T."/>
        </authorList>
    </citation>
    <scope>NUCLEOTIDE SEQUENCE [LARGE SCALE GENOMIC DNA]</scope>
    <source>
        <strain evidence="4 5">CCFEE 5522</strain>
    </source>
</reference>
<dbReference type="InterPro" id="IPR012486">
    <property type="entry name" value="Far11/STRP_N"/>
</dbReference>
<dbReference type="PANTHER" id="PTHR13239">
    <property type="entry name" value="PROTEIN REQUIRED FOR HYPHAL ANASTOMOSIS HAM-2"/>
    <property type="match status" value="1"/>
</dbReference>
<dbReference type="GO" id="GO:0007010">
    <property type="term" value="P:cytoskeleton organization"/>
    <property type="evidence" value="ECO:0007669"/>
    <property type="project" value="TreeGrafter"/>
</dbReference>
<sequence length="1073" mass="119517">MDEVENPDLPAAGEKSPTLRAVEEDDDEVSESNDDVKPGLDTADAEGQVDSANPSPTVQPALPSPRAPVPARPGLSREPSLPPPQQAPPAPPAQSAESADYPQEPPDSLTLADLKRIRSTFPTVQAPPKQQVLDYQQVYDFEYQDAQSLPVELEEWFSYSEHEETALRKCKAVFNQEWRASEPGATMDWMDVTEDARRAFVKKEVQTLRFTGEKSTTSLMILVYVGLGIWEETAGRQEGCALDDLFSNGDKGGAGLDRYRTSSLQIQWIVGMVDTLHACDGLKVIYGVLKKVCEESFASSPMDTGSRNETQPKRGEESMELWCCLTLMYLFIEVARTTEGTNGRALKQDILALEPKLLNYFTQIVARLRWDDYAPLPLTKLLLLAWKTILVTFGGIKEVEHVKASLREVHEETDVRGQPVITASPLDYHLFRQEISSKYPAYQPPPPLFPLEPENNSILPPLKHRRPSYAVSDTAFSGAPSVGTQSIMHQPVHIATPAPSPPPSPAGPGKAGKKQNYQTNQMFPFLYPPLDETSSELGGKGSTQLQDALVGRKWEGADIPASILEAAELFSRRMRATRAMKQLWEARVDFMKYERGWKSADDGVDDDVDEFELVPEAAPEETATQGEPLPQTEEQKKLAAVSDYYRDSLPHLQSVVIVLLKAVLQNVSELVTKTNGQNGGLAAGIQFSEANGVNGMARNTENGINGATDGIECTPAEELDRLRSQEIAAKALSAILLLLLKWFKVSHILQYEYMTQLLLDSNYVPLVLKLWQSQEIGRACHYRLDRDESNFFYFCQANSRQGPPIPANFGRETQFEESDDEAAPPPIKLRRNEASSEIEEVPLSPTSAESGGAMLQQQQAEFQHPPEVDELGYPQTPLPTQPLKTYSYRNVFASINYLRVLQKVTRRKTHRALLLVSYKSSNHLKKTLKIPVHLLRYYTLKLFKSQVPFCGRKWRQGNMKIITAVWLSVPAELRDDWLSGGGGGMGGACVGDVDGTVEDALPLEQSLRALTHWWNVREFPAVMGVDRAMLEEEMEFFGRELGRMEVGRAEEGLGEEQEQEHGEEGWSGPIEGY</sequence>
<feature type="region of interest" description="Disordered" evidence="1">
    <location>
        <begin position="1"/>
        <end position="108"/>
    </location>
</feature>
<dbReference type="InterPro" id="IPR040185">
    <property type="entry name" value="Far11/STRP"/>
</dbReference>
<evidence type="ECO:0000313" key="5">
    <source>
        <dbReference type="Proteomes" id="UP001324427"/>
    </source>
</evidence>
<evidence type="ECO:0000313" key="4">
    <source>
        <dbReference type="EMBL" id="KAK4550631.1"/>
    </source>
</evidence>
<evidence type="ECO:0000259" key="2">
    <source>
        <dbReference type="SMART" id="SM01292"/>
    </source>
</evidence>
<organism evidence="4 5">
    <name type="scientific">Oleoguttula mirabilis</name>
    <dbReference type="NCBI Taxonomy" id="1507867"/>
    <lineage>
        <taxon>Eukaryota</taxon>
        <taxon>Fungi</taxon>
        <taxon>Dikarya</taxon>
        <taxon>Ascomycota</taxon>
        <taxon>Pezizomycotina</taxon>
        <taxon>Dothideomycetes</taxon>
        <taxon>Dothideomycetidae</taxon>
        <taxon>Mycosphaerellales</taxon>
        <taxon>Teratosphaeriaceae</taxon>
        <taxon>Oleoguttula</taxon>
    </lineage>
</organism>
<feature type="compositionally biased region" description="Pro residues" evidence="1">
    <location>
        <begin position="80"/>
        <end position="92"/>
    </location>
</feature>
<proteinExistence type="predicted"/>
<feature type="region of interest" description="Disordered" evidence="1">
    <location>
        <begin position="1050"/>
        <end position="1073"/>
    </location>
</feature>
<protein>
    <recommendedName>
        <fullName evidence="6">Factor arrest protein 11</fullName>
    </recommendedName>
</protein>